<dbReference type="Gene3D" id="2.60.120.10">
    <property type="entry name" value="Jelly Rolls"/>
    <property type="match status" value="1"/>
</dbReference>
<reference evidence="6" key="1">
    <citation type="journal article" date="2014" name="Int. J. Syst. Evol. Microbiol.">
        <title>Complete genome sequence of Corynebacterium casei LMG S-19264T (=DSM 44701T), isolated from a smear-ripened cheese.</title>
        <authorList>
            <consortium name="US DOE Joint Genome Institute (JGI-PGF)"/>
            <person name="Walter F."/>
            <person name="Albersmeier A."/>
            <person name="Kalinowski J."/>
            <person name="Ruckert C."/>
        </authorList>
    </citation>
    <scope>NUCLEOTIDE SEQUENCE</scope>
    <source>
        <strain evidence="6">JCM 5069</strain>
    </source>
</reference>
<dbReference type="InterPro" id="IPR050097">
    <property type="entry name" value="Ferredoxin-NADP_redctase_2"/>
</dbReference>
<dbReference type="SUPFAM" id="SSF51905">
    <property type="entry name" value="FAD/NAD(P)-binding domain"/>
    <property type="match status" value="1"/>
</dbReference>
<dbReference type="PRINTS" id="PR00469">
    <property type="entry name" value="PNDRDTASEII"/>
</dbReference>
<gene>
    <name evidence="6" type="primary">trxB</name>
    <name evidence="6" type="ORF">GCM10018793_50610</name>
</gene>
<dbReference type="EMBL" id="BNCD01000016">
    <property type="protein sequence ID" value="GHH84849.1"/>
    <property type="molecule type" value="Genomic_DNA"/>
</dbReference>
<dbReference type="GO" id="GO:0004791">
    <property type="term" value="F:thioredoxin-disulfide reductase (NADPH) activity"/>
    <property type="evidence" value="ECO:0007669"/>
    <property type="project" value="UniProtKB-EC"/>
</dbReference>
<dbReference type="Pfam" id="PF00027">
    <property type="entry name" value="cNMP_binding"/>
    <property type="match status" value="1"/>
</dbReference>
<dbReference type="SUPFAM" id="SSF51206">
    <property type="entry name" value="cAMP-binding domain-like"/>
    <property type="match status" value="1"/>
</dbReference>
<dbReference type="Gene3D" id="3.40.30.10">
    <property type="entry name" value="Glutaredoxin"/>
    <property type="match status" value="1"/>
</dbReference>
<comment type="caution">
    <text evidence="6">The sequence shown here is derived from an EMBL/GenBank/DDBJ whole genome shotgun (WGS) entry which is preliminary data.</text>
</comment>
<dbReference type="PANTHER" id="PTHR48105">
    <property type="entry name" value="THIOREDOXIN REDUCTASE 1-RELATED-RELATED"/>
    <property type="match status" value="1"/>
</dbReference>
<dbReference type="InterPro" id="IPR023753">
    <property type="entry name" value="FAD/NAD-binding_dom"/>
</dbReference>
<dbReference type="Proteomes" id="UP000603708">
    <property type="component" value="Unassembled WGS sequence"/>
</dbReference>
<feature type="domain" description="Cyclic nucleotide-binding" evidence="5">
    <location>
        <begin position="18"/>
        <end position="138"/>
    </location>
</feature>
<evidence type="ECO:0000256" key="3">
    <source>
        <dbReference type="ARBA" id="ARBA00048132"/>
    </source>
</evidence>
<evidence type="ECO:0000313" key="6">
    <source>
        <dbReference type="EMBL" id="GHH84849.1"/>
    </source>
</evidence>
<sequence>MTGADGVRLTETPDRCGAFPRLTPEQLDALGEHGERRRVEEGDVLFREGQRCEEFLAILSGFVEVVHDLDGMEQRTVAVHGPGRFLGELGLLEGQAAFDTAIVREPGEVLAVPVQRQRSLVARDPVLGDLVLRAYLGRRSMLIGLGAGFRILGSCYSPETRRLREFAARNRLPHRWIDLEKDQEAEALLRRFSVRPKETPVVIWKGRKVLRNPSLTELARLIGLPAPTPDIARSDLLVVGAGPTGLASAVYGASDGLDTLLVDAVATGGQAAASSRIENYLGFPAGISGGELIERSVIQARKFGARITVPLEATGLERRDDHYAVRFTDGTLTEARTVVLAPGVRYRKLDAPGIARFEGTSVFYAATLHEAHQCATEPVAIVGGGNSAGQAALFLAEYTPEVRLIVRGGDLGQHMSRYLVDQVERHPRIRVLLHHEVHEVLGDDVVRAVAVRDNTTDQVREVPARFLFVFIGARPHTDWLAGALAMDRRGFVLTGSDAQAAADPDIWAAAGRSPMMLETTLPGVFAAGDVRSGSVKRVASASGEGAMATRLVHEHLAEEGNLVRTPTTGDRMPGGDSGDHTRKPGGRQPAMGGAAQH</sequence>
<evidence type="ECO:0000256" key="2">
    <source>
        <dbReference type="ARBA" id="ARBA00023002"/>
    </source>
</evidence>
<dbReference type="InterPro" id="IPR018490">
    <property type="entry name" value="cNMP-bd_dom_sf"/>
</dbReference>
<dbReference type="SMART" id="SM00100">
    <property type="entry name" value="cNMP"/>
    <property type="match status" value="1"/>
</dbReference>
<keyword evidence="7" id="KW-1185">Reference proteome</keyword>
<organism evidence="6 7">
    <name type="scientific">Streptomyces sulfonofaciens</name>
    <dbReference type="NCBI Taxonomy" id="68272"/>
    <lineage>
        <taxon>Bacteria</taxon>
        <taxon>Bacillati</taxon>
        <taxon>Actinomycetota</taxon>
        <taxon>Actinomycetes</taxon>
        <taxon>Kitasatosporales</taxon>
        <taxon>Streptomycetaceae</taxon>
        <taxon>Streptomyces</taxon>
    </lineage>
</organism>
<keyword evidence="2" id="KW-0560">Oxidoreductase</keyword>
<accession>A0A919L645</accession>
<proteinExistence type="predicted"/>
<evidence type="ECO:0000256" key="4">
    <source>
        <dbReference type="SAM" id="MobiDB-lite"/>
    </source>
</evidence>
<dbReference type="InterPro" id="IPR036188">
    <property type="entry name" value="FAD/NAD-bd_sf"/>
</dbReference>
<dbReference type="PRINTS" id="PR00368">
    <property type="entry name" value="FADPNR"/>
</dbReference>
<dbReference type="Gene3D" id="3.50.50.60">
    <property type="entry name" value="FAD/NAD(P)-binding domain"/>
    <property type="match status" value="2"/>
</dbReference>
<name>A0A919L645_9ACTN</name>
<protein>
    <submittedName>
        <fullName evidence="6">Thioredoxin reductase</fullName>
    </submittedName>
</protein>
<feature type="region of interest" description="Disordered" evidence="4">
    <location>
        <begin position="557"/>
        <end position="597"/>
    </location>
</feature>
<dbReference type="RefSeq" id="WP_189935840.1">
    <property type="nucleotide sequence ID" value="NZ_BNCD01000016.1"/>
</dbReference>
<keyword evidence="1" id="KW-0285">Flavoprotein</keyword>
<dbReference type="CDD" id="cd00038">
    <property type="entry name" value="CAP_ED"/>
    <property type="match status" value="1"/>
</dbReference>
<dbReference type="InterPro" id="IPR014710">
    <property type="entry name" value="RmlC-like_jellyroll"/>
</dbReference>
<reference evidence="6" key="2">
    <citation type="submission" date="2020-09" db="EMBL/GenBank/DDBJ databases">
        <authorList>
            <person name="Sun Q."/>
            <person name="Ohkuma M."/>
        </authorList>
    </citation>
    <scope>NUCLEOTIDE SEQUENCE</scope>
    <source>
        <strain evidence="6">JCM 5069</strain>
    </source>
</reference>
<comment type="catalytic activity">
    <reaction evidence="3">
        <text>[thioredoxin]-dithiol + NADP(+) = [thioredoxin]-disulfide + NADPH + H(+)</text>
        <dbReference type="Rhea" id="RHEA:20345"/>
        <dbReference type="Rhea" id="RHEA-COMP:10698"/>
        <dbReference type="Rhea" id="RHEA-COMP:10700"/>
        <dbReference type="ChEBI" id="CHEBI:15378"/>
        <dbReference type="ChEBI" id="CHEBI:29950"/>
        <dbReference type="ChEBI" id="CHEBI:50058"/>
        <dbReference type="ChEBI" id="CHEBI:57783"/>
        <dbReference type="ChEBI" id="CHEBI:58349"/>
        <dbReference type="EC" id="1.8.1.9"/>
    </reaction>
</comment>
<dbReference type="InterPro" id="IPR000595">
    <property type="entry name" value="cNMP-bd_dom"/>
</dbReference>
<evidence type="ECO:0000256" key="1">
    <source>
        <dbReference type="ARBA" id="ARBA00022630"/>
    </source>
</evidence>
<dbReference type="PROSITE" id="PS50042">
    <property type="entry name" value="CNMP_BINDING_3"/>
    <property type="match status" value="1"/>
</dbReference>
<dbReference type="Pfam" id="PF07992">
    <property type="entry name" value="Pyr_redox_2"/>
    <property type="match status" value="1"/>
</dbReference>
<evidence type="ECO:0000313" key="7">
    <source>
        <dbReference type="Proteomes" id="UP000603708"/>
    </source>
</evidence>
<dbReference type="AlphaFoldDB" id="A0A919L645"/>
<evidence type="ECO:0000259" key="5">
    <source>
        <dbReference type="PROSITE" id="PS50042"/>
    </source>
</evidence>